<proteinExistence type="predicted"/>
<dbReference type="InterPro" id="IPR013424">
    <property type="entry name" value="Ice-binding_C"/>
</dbReference>
<dbReference type="KEGG" id="masz:C9I28_11130"/>
<organism evidence="2 3">
    <name type="scientific">Pseudoduganella armeniaca</name>
    <dbReference type="NCBI Taxonomy" id="2072590"/>
    <lineage>
        <taxon>Bacteria</taxon>
        <taxon>Pseudomonadati</taxon>
        <taxon>Pseudomonadota</taxon>
        <taxon>Betaproteobacteria</taxon>
        <taxon>Burkholderiales</taxon>
        <taxon>Oxalobacteraceae</taxon>
        <taxon>Telluria group</taxon>
        <taxon>Pseudoduganella</taxon>
    </lineage>
</organism>
<evidence type="ECO:0000313" key="2">
    <source>
        <dbReference type="EMBL" id="AVR99147.1"/>
    </source>
</evidence>
<dbReference type="NCBIfam" id="TIGR02595">
    <property type="entry name" value="PEP_CTERM"/>
    <property type="match status" value="1"/>
</dbReference>
<keyword evidence="3" id="KW-1185">Reference proteome</keyword>
<name>A0A2R4CHL1_9BURK</name>
<dbReference type="Pfam" id="PF07589">
    <property type="entry name" value="PEP-CTERM"/>
    <property type="match status" value="1"/>
</dbReference>
<dbReference type="EMBL" id="CP028324">
    <property type="protein sequence ID" value="AVR99147.1"/>
    <property type="molecule type" value="Genomic_DNA"/>
</dbReference>
<evidence type="ECO:0000313" key="3">
    <source>
        <dbReference type="Proteomes" id="UP000240505"/>
    </source>
</evidence>
<dbReference type="Proteomes" id="UP000240505">
    <property type="component" value="Chromosome"/>
</dbReference>
<dbReference type="AlphaFoldDB" id="A0A2R4CHL1"/>
<dbReference type="OrthoDB" id="8565395at2"/>
<sequence length="149" mass="16624">MLGIYHDNVHRNSISATFEQSGHVLAPGKPGQTMIGVNDWRVGHDTLQVFQQTVDGEYNREALLYIMDADVSPGALPYKWVPAIPNSIDAFEDRQFLYYSKGSDKAINVTATFTSVRQISPVPEPGTYAMLLAGLGLVGWQRKRQSRLR</sequence>
<protein>
    <recommendedName>
        <fullName evidence="1">Ice-binding protein C-terminal domain-containing protein</fullName>
    </recommendedName>
</protein>
<accession>A0A2R4CHL1</accession>
<feature type="domain" description="Ice-binding protein C-terminal" evidence="1">
    <location>
        <begin position="121"/>
        <end position="144"/>
    </location>
</feature>
<evidence type="ECO:0000259" key="1">
    <source>
        <dbReference type="Pfam" id="PF07589"/>
    </source>
</evidence>
<gene>
    <name evidence="2" type="ORF">C9I28_11130</name>
</gene>
<reference evidence="2 3" key="1">
    <citation type="submission" date="2018-03" db="EMBL/GenBank/DDBJ databases">
        <title>Massilia armeniaca sp. nov., isolated from desert soil.</title>
        <authorList>
            <person name="Huang H."/>
            <person name="Ren M."/>
        </authorList>
    </citation>
    <scope>NUCLEOTIDE SEQUENCE [LARGE SCALE GENOMIC DNA]</scope>
    <source>
        <strain evidence="2 3">ZMN-3</strain>
    </source>
</reference>